<protein>
    <recommendedName>
        <fullName evidence="1">SnoaL-like domain-containing protein</fullName>
    </recommendedName>
</protein>
<proteinExistence type="predicted"/>
<dbReference type="InterPro" id="IPR032710">
    <property type="entry name" value="NTF2-like_dom_sf"/>
</dbReference>
<accession>A0A0U3L8C8</accession>
<reference evidence="2 3" key="1">
    <citation type="journal article" date="2012" name="J. Bacteriol.">
        <title>Draft genome sequence of Streptomyces globisporus C-1027, which produces an antitumor antibiotic consisting of a nine-membered enediyne with a chromoprotein.</title>
        <authorList>
            <person name="Wang L."/>
            <person name="Wang S."/>
            <person name="He Q."/>
            <person name="Yu T."/>
            <person name="Li Q."/>
            <person name="Hong B."/>
        </authorList>
    </citation>
    <scope>NUCLEOTIDE SEQUENCE [LARGE SCALE GENOMIC DNA]</scope>
    <source>
        <strain evidence="2 3">C-1027</strain>
    </source>
</reference>
<evidence type="ECO:0000313" key="2">
    <source>
        <dbReference type="EMBL" id="ALU92668.1"/>
    </source>
</evidence>
<dbReference type="Pfam" id="PF13577">
    <property type="entry name" value="SnoaL_4"/>
    <property type="match status" value="1"/>
</dbReference>
<dbReference type="STRING" id="1172567.WQO_04465"/>
<organism evidence="2 3">
    <name type="scientific">Streptomyces globisporus C-1027</name>
    <dbReference type="NCBI Taxonomy" id="1172567"/>
    <lineage>
        <taxon>Bacteria</taxon>
        <taxon>Bacillati</taxon>
        <taxon>Actinomycetota</taxon>
        <taxon>Actinomycetes</taxon>
        <taxon>Kitasatosporales</taxon>
        <taxon>Streptomycetaceae</taxon>
        <taxon>Streptomyces</taxon>
    </lineage>
</organism>
<dbReference type="AlphaFoldDB" id="A0A0U3L8C8"/>
<dbReference type="GeneID" id="27781555"/>
<dbReference type="EMBL" id="CP013738">
    <property type="protein sequence ID" value="ALU92668.1"/>
    <property type="molecule type" value="Genomic_DNA"/>
</dbReference>
<dbReference type="Proteomes" id="UP000064183">
    <property type="component" value="Chromosome"/>
</dbReference>
<feature type="domain" description="SnoaL-like" evidence="1">
    <location>
        <begin position="9"/>
        <end position="153"/>
    </location>
</feature>
<evidence type="ECO:0000259" key="1">
    <source>
        <dbReference type="Pfam" id="PF13577"/>
    </source>
</evidence>
<dbReference type="SUPFAM" id="SSF54427">
    <property type="entry name" value="NTF2-like"/>
    <property type="match status" value="1"/>
</dbReference>
<gene>
    <name evidence="2" type="ORF">WQO_04465</name>
</gene>
<dbReference type="KEGG" id="sgb:WQO_04465"/>
<dbReference type="InterPro" id="IPR037401">
    <property type="entry name" value="SnoaL-like"/>
</dbReference>
<evidence type="ECO:0000313" key="3">
    <source>
        <dbReference type="Proteomes" id="UP000064183"/>
    </source>
</evidence>
<name>A0A0U3L8C8_STRGL</name>
<dbReference type="Gene3D" id="3.10.450.50">
    <property type="match status" value="1"/>
</dbReference>
<sequence length="163" mass="17808">MTQRVALATVLDRLAIDALITGYAVAVDDGAWSDYGALFTPDGRVDYRGAGGVEGPAEEVARWLEETMRLFPVRQHLIVNRRVDLEDLGGYTGDRAEVRADYLNPMCLARQAASGPDAGAPGEAGAATPDFVTGGRYTFTLRRAEPGWLIRTVTVREKWRRAP</sequence>
<dbReference type="RefSeq" id="WP_032748871.1">
    <property type="nucleotide sequence ID" value="NZ_CP013738.1"/>
</dbReference>